<evidence type="ECO:0000256" key="4">
    <source>
        <dbReference type="ARBA" id="ARBA00023002"/>
    </source>
</evidence>
<dbReference type="Pfam" id="PF00479">
    <property type="entry name" value="G6PD_N"/>
    <property type="match status" value="1"/>
</dbReference>
<evidence type="ECO:0000313" key="9">
    <source>
        <dbReference type="EMBL" id="ABQ13204.1"/>
    </source>
</evidence>
<dbReference type="InterPro" id="IPR022674">
    <property type="entry name" value="G6P_DH_NAD-bd"/>
</dbReference>
<dbReference type="OrthoDB" id="9802739at2"/>
<dbReference type="HAMAP" id="MF_00966">
    <property type="entry name" value="G6PD"/>
    <property type="match status" value="1"/>
</dbReference>
<keyword evidence="2 6" id="KW-0313">Glucose metabolism</keyword>
<feature type="binding site" evidence="6">
    <location>
        <position position="182"/>
    </location>
    <ligand>
        <name>substrate</name>
    </ligand>
</feature>
<dbReference type="Gene3D" id="3.40.50.720">
    <property type="entry name" value="NAD(P)-binding Rossmann-like Domain"/>
    <property type="match status" value="1"/>
</dbReference>
<dbReference type="SUPFAM" id="SSF51735">
    <property type="entry name" value="NAD(P)-binding Rossmann-fold domains"/>
    <property type="match status" value="1"/>
</dbReference>
<dbReference type="STRING" id="246195.DNO_1223"/>
<dbReference type="PANTHER" id="PTHR23429:SF0">
    <property type="entry name" value="GLUCOSE-6-PHOSPHATE 1-DEHYDROGENASE"/>
    <property type="match status" value="1"/>
</dbReference>
<evidence type="ECO:0000259" key="7">
    <source>
        <dbReference type="Pfam" id="PF00479"/>
    </source>
</evidence>
<dbReference type="SUPFAM" id="SSF55347">
    <property type="entry name" value="Glyceraldehyde-3-phosphate dehydrogenase-like, C-terminal domain"/>
    <property type="match status" value="1"/>
</dbReference>
<dbReference type="InterPro" id="IPR022675">
    <property type="entry name" value="G6P_DH_C"/>
</dbReference>
<feature type="binding site" evidence="6">
    <location>
        <position position="48"/>
    </location>
    <ligand>
        <name>NADP(+)</name>
        <dbReference type="ChEBI" id="CHEBI:58349"/>
    </ligand>
</feature>
<comment type="pathway">
    <text evidence="1 6">Carbohydrate degradation; pentose phosphate pathway; D-ribulose 5-phosphate from D-glucose 6-phosphate (oxidative stage): step 1/3.</text>
</comment>
<dbReference type="UniPathway" id="UPA00115">
    <property type="reaction ID" value="UER00408"/>
</dbReference>
<proteinExistence type="inferred from homology"/>
<dbReference type="PRINTS" id="PR00079">
    <property type="entry name" value="G6PDHDRGNASE"/>
</dbReference>
<evidence type="ECO:0000313" key="10">
    <source>
        <dbReference type="Proteomes" id="UP000000248"/>
    </source>
</evidence>
<dbReference type="HOGENOM" id="CLU_013524_5_0_6"/>
<feature type="domain" description="Glucose-6-phosphate dehydrogenase NAD-binding" evidence="7">
    <location>
        <begin position="12"/>
        <end position="187"/>
    </location>
</feature>
<dbReference type="NCBIfam" id="TIGR00871">
    <property type="entry name" value="zwf"/>
    <property type="match status" value="1"/>
</dbReference>
<dbReference type="PANTHER" id="PTHR23429">
    <property type="entry name" value="GLUCOSE-6-PHOSPHATE 1-DEHYDROGENASE G6PD"/>
    <property type="match status" value="1"/>
</dbReference>
<organism evidence="9 10">
    <name type="scientific">Dichelobacter nodosus (strain VCS1703A)</name>
    <dbReference type="NCBI Taxonomy" id="246195"/>
    <lineage>
        <taxon>Bacteria</taxon>
        <taxon>Pseudomonadati</taxon>
        <taxon>Pseudomonadota</taxon>
        <taxon>Gammaproteobacteria</taxon>
        <taxon>Cardiobacteriales</taxon>
        <taxon>Cardiobacteriaceae</taxon>
        <taxon>Dichelobacter</taxon>
    </lineage>
</organism>
<comment type="similarity">
    <text evidence="6">Belongs to the glucose-6-phosphate dehydrogenase family.</text>
</comment>
<dbReference type="InterPro" id="IPR001282">
    <property type="entry name" value="G6P_DH"/>
</dbReference>
<dbReference type="NCBIfam" id="NF009492">
    <property type="entry name" value="PRK12853.1-3"/>
    <property type="match status" value="1"/>
</dbReference>
<gene>
    <name evidence="6 9" type="primary">zwf</name>
    <name evidence="9" type="ordered locus">DNO_1223</name>
</gene>
<comment type="function">
    <text evidence="6">Catalyzes the oxidation of glucose 6-phosphate to 6-phosphogluconolactone.</text>
</comment>
<dbReference type="GO" id="GO:0050661">
    <property type="term" value="F:NADP binding"/>
    <property type="evidence" value="ECO:0007669"/>
    <property type="project" value="UniProtKB-UniRule"/>
</dbReference>
<dbReference type="RefSeq" id="WP_012031524.1">
    <property type="nucleotide sequence ID" value="NC_009446.1"/>
</dbReference>
<feature type="binding site" evidence="6">
    <location>
        <position position="340"/>
    </location>
    <ligand>
        <name>substrate</name>
    </ligand>
</feature>
<dbReference type="Gene3D" id="3.30.360.10">
    <property type="entry name" value="Dihydrodipicolinate Reductase, domain 2"/>
    <property type="match status" value="1"/>
</dbReference>
<evidence type="ECO:0000256" key="6">
    <source>
        <dbReference type="HAMAP-Rule" id="MF_00966"/>
    </source>
</evidence>
<feature type="active site" description="Proton acceptor" evidence="6">
    <location>
        <position position="240"/>
    </location>
</feature>
<feature type="binding site" evidence="6">
    <location>
        <position position="178"/>
    </location>
    <ligand>
        <name>substrate</name>
    </ligand>
</feature>
<feature type="domain" description="Glucose-6-phosphate dehydrogenase C-terminal" evidence="8">
    <location>
        <begin position="189"/>
        <end position="485"/>
    </location>
</feature>
<sequence>MSCSQEPFDLLIFGGTGDLAMRKLLPSLFQAHHAGALHENGHIWGISRRALSCEDYRSLVKKNLQIFVPEIAALPEAAIHSFLQRLNFISCDAFQQEDFRLLADAIHFSPEKVLIAYLATSPHIFEHICLNLAAVGLNHQRARIVLEKPLGVDLASNQAINQSVAKFFDESQIYRIDHYQGKESVQNLLMMRFANVLFEPQWRREWIDHVQITIAESVGVGARGAFYDDIGALRDMVQNHLLQLLCMIAMEPPASLSPLAVRNEKLKVLQALKPFTAESVATDVVRGQYAGGVIDGEAVCGFHEELDIAKHSQTETFVALRTEIQNWRWAGVPFFLRTGKRMAKRSAAIVIQFRNVPHHLYPNSVHKMSGNRLVIHLQPEDSVRLHLYAKCPGNTVTLKPVSLDLDFDRHFNERRADAYERLLLDVIQGDQTLFVRRDEQEEAWRWVAPIIEAWEKDPLPPKSYAAGSWGPDAADELLARDGLRWYGEE</sequence>
<evidence type="ECO:0000256" key="1">
    <source>
        <dbReference type="ARBA" id="ARBA00004937"/>
    </source>
</evidence>
<dbReference type="Proteomes" id="UP000000248">
    <property type="component" value="Chromosome"/>
</dbReference>
<dbReference type="GO" id="GO:0005829">
    <property type="term" value="C:cytosol"/>
    <property type="evidence" value="ECO:0007669"/>
    <property type="project" value="TreeGrafter"/>
</dbReference>
<keyword evidence="3 6" id="KW-0521">NADP</keyword>
<evidence type="ECO:0000256" key="5">
    <source>
        <dbReference type="ARBA" id="ARBA00023277"/>
    </source>
</evidence>
<name>A5EXD4_DICNV</name>
<feature type="binding site" evidence="6">
    <location>
        <position position="216"/>
    </location>
    <ligand>
        <name>substrate</name>
    </ligand>
</feature>
<dbReference type="EC" id="1.1.1.49" evidence="6"/>
<dbReference type="KEGG" id="dno:DNO_1223"/>
<comment type="caution">
    <text evidence="6">Lacks conserved residue(s) required for the propagation of feature annotation.</text>
</comment>
<evidence type="ECO:0000256" key="3">
    <source>
        <dbReference type="ARBA" id="ARBA00022857"/>
    </source>
</evidence>
<evidence type="ECO:0000259" key="8">
    <source>
        <dbReference type="Pfam" id="PF02781"/>
    </source>
</evidence>
<feature type="binding site" evidence="6">
    <location>
        <position position="148"/>
    </location>
    <ligand>
        <name>NADP(+)</name>
        <dbReference type="ChEBI" id="CHEBI:58349"/>
    </ligand>
</feature>
<comment type="catalytic activity">
    <reaction evidence="6">
        <text>D-glucose 6-phosphate + NADP(+) = 6-phospho-D-glucono-1,5-lactone + NADPH + H(+)</text>
        <dbReference type="Rhea" id="RHEA:15841"/>
        <dbReference type="ChEBI" id="CHEBI:15378"/>
        <dbReference type="ChEBI" id="CHEBI:57783"/>
        <dbReference type="ChEBI" id="CHEBI:57955"/>
        <dbReference type="ChEBI" id="CHEBI:58349"/>
        <dbReference type="ChEBI" id="CHEBI:61548"/>
        <dbReference type="EC" id="1.1.1.49"/>
    </reaction>
</comment>
<protein>
    <recommendedName>
        <fullName evidence="6">Glucose-6-phosphate 1-dehydrogenase</fullName>
        <shortName evidence="6">G6PD</shortName>
        <ecNumber evidence="6">1.1.1.49</ecNumber>
    </recommendedName>
</protein>
<dbReference type="eggNOG" id="COG0364">
    <property type="taxonomic scope" value="Bacteria"/>
</dbReference>
<dbReference type="InterPro" id="IPR036291">
    <property type="entry name" value="NAD(P)-bd_dom_sf"/>
</dbReference>
<dbReference type="GO" id="GO:0006006">
    <property type="term" value="P:glucose metabolic process"/>
    <property type="evidence" value="ECO:0007669"/>
    <property type="project" value="UniProtKB-KW"/>
</dbReference>
<dbReference type="PIRSF" id="PIRSF000110">
    <property type="entry name" value="G6PD"/>
    <property type="match status" value="1"/>
</dbReference>
<dbReference type="AlphaFoldDB" id="A5EXD4"/>
<keyword evidence="10" id="KW-1185">Reference proteome</keyword>
<keyword evidence="5 6" id="KW-0119">Carbohydrate metabolism</keyword>
<feature type="binding site" evidence="6">
    <location>
        <position position="235"/>
    </location>
    <ligand>
        <name>substrate</name>
    </ligand>
</feature>
<dbReference type="GO" id="GO:0009051">
    <property type="term" value="P:pentose-phosphate shunt, oxidative branch"/>
    <property type="evidence" value="ECO:0007669"/>
    <property type="project" value="TreeGrafter"/>
</dbReference>
<keyword evidence="4 6" id="KW-0560">Oxidoreductase</keyword>
<evidence type="ECO:0000256" key="2">
    <source>
        <dbReference type="ARBA" id="ARBA00022526"/>
    </source>
</evidence>
<accession>A5EXD4</accession>
<dbReference type="GO" id="GO:0004345">
    <property type="term" value="F:glucose-6-phosphate dehydrogenase activity"/>
    <property type="evidence" value="ECO:0007669"/>
    <property type="project" value="UniProtKB-UniRule"/>
</dbReference>
<dbReference type="EMBL" id="CP000513">
    <property type="protein sequence ID" value="ABQ13204.1"/>
    <property type="molecule type" value="Genomic_DNA"/>
</dbReference>
<dbReference type="Pfam" id="PF02781">
    <property type="entry name" value="G6PD_C"/>
    <property type="match status" value="1"/>
</dbReference>
<reference evidence="9 10" key="1">
    <citation type="journal article" date="2007" name="Nat. Biotechnol.">
        <title>Genome sequence and identification of candidate vaccine antigens from the animal pathogen Dichelobacter nodosus.</title>
        <authorList>
            <person name="Myers G.S."/>
            <person name="Parker D."/>
            <person name="Al-Hasani K."/>
            <person name="Kennan R.M."/>
            <person name="Seemann T."/>
            <person name="Ren Q."/>
            <person name="Badger J.H."/>
            <person name="Selengut J.D."/>
            <person name="Deboy R.T."/>
            <person name="Tettelin H."/>
            <person name="Boyce J.D."/>
            <person name="McCarl V.P."/>
            <person name="Han X."/>
            <person name="Nelson W.C."/>
            <person name="Madupu R."/>
            <person name="Mohamoud Y."/>
            <person name="Holley T."/>
            <person name="Fedorova N."/>
            <person name="Khouri H."/>
            <person name="Bottomley S.P."/>
            <person name="Whittington R.J."/>
            <person name="Adler B."/>
            <person name="Songer J.G."/>
            <person name="Rood J.I."/>
            <person name="Paulsen I.T."/>
        </authorList>
    </citation>
    <scope>NUCLEOTIDE SEQUENCE [LARGE SCALE GENOMIC DNA]</scope>
    <source>
        <strain evidence="9 10">VCS1703A</strain>
    </source>
</reference>